<dbReference type="InterPro" id="IPR014710">
    <property type="entry name" value="RmlC-like_jellyroll"/>
</dbReference>
<protein>
    <recommendedName>
        <fullName evidence="1">Cupin type-2 domain-containing protein</fullName>
    </recommendedName>
</protein>
<dbReference type="InterPro" id="IPR011051">
    <property type="entry name" value="RmlC_Cupin_sf"/>
</dbReference>
<dbReference type="CDD" id="cd02209">
    <property type="entry name" value="cupin_XRE_C"/>
    <property type="match status" value="1"/>
</dbReference>
<feature type="domain" description="Cupin type-2" evidence="1">
    <location>
        <begin position="63"/>
        <end position="112"/>
    </location>
</feature>
<keyword evidence="3" id="KW-1185">Reference proteome</keyword>
<reference evidence="2 3" key="1">
    <citation type="journal article" date="2019" name="Int. J. Syst. Evol. Microbiol.">
        <title>The Global Catalogue of Microorganisms (GCM) 10K type strain sequencing project: providing services to taxonomists for standard genome sequencing and annotation.</title>
        <authorList>
            <consortium name="The Broad Institute Genomics Platform"/>
            <consortium name="The Broad Institute Genome Sequencing Center for Infectious Disease"/>
            <person name="Wu L."/>
            <person name="Ma J."/>
        </authorList>
    </citation>
    <scope>NUCLEOTIDE SEQUENCE [LARGE SCALE GENOMIC DNA]</scope>
    <source>
        <strain evidence="2 3">JCM 13595</strain>
    </source>
</reference>
<evidence type="ECO:0000313" key="3">
    <source>
        <dbReference type="Proteomes" id="UP001501461"/>
    </source>
</evidence>
<dbReference type="InterPro" id="IPR013096">
    <property type="entry name" value="Cupin_2"/>
</dbReference>
<dbReference type="SUPFAM" id="SSF51182">
    <property type="entry name" value="RmlC-like cupins"/>
    <property type="match status" value="1"/>
</dbReference>
<organism evidence="2 3">
    <name type="scientific">Yaniella flava</name>
    <dbReference type="NCBI Taxonomy" id="287930"/>
    <lineage>
        <taxon>Bacteria</taxon>
        <taxon>Bacillati</taxon>
        <taxon>Actinomycetota</taxon>
        <taxon>Actinomycetes</taxon>
        <taxon>Micrococcales</taxon>
        <taxon>Micrococcaceae</taxon>
        <taxon>Yaniella</taxon>
    </lineage>
</organism>
<comment type="caution">
    <text evidence="2">The sequence shown here is derived from an EMBL/GenBank/DDBJ whole genome shotgun (WGS) entry which is preliminary data.</text>
</comment>
<name>A0ABN2V192_9MICC</name>
<dbReference type="EMBL" id="BAAAMN010000068">
    <property type="protein sequence ID" value="GAA2046104.1"/>
    <property type="molecule type" value="Genomic_DNA"/>
</dbReference>
<evidence type="ECO:0000259" key="1">
    <source>
        <dbReference type="Pfam" id="PF07883"/>
    </source>
</evidence>
<dbReference type="Pfam" id="PF07883">
    <property type="entry name" value="Cupin_2"/>
    <property type="match status" value="1"/>
</dbReference>
<sequence>MLETPEAQLIALDDAPAVSLGGEGISEKLLTPPTQRAVQIIHATIQGRGRGEEELYTVDCIMESIHIIQGKFVLVTSAREFLLQEGDTVTLPGSEPHSWYNPTDKNAKVLWILTGGSQNIT</sequence>
<dbReference type="Gene3D" id="2.60.120.10">
    <property type="entry name" value="Jelly Rolls"/>
    <property type="match status" value="1"/>
</dbReference>
<dbReference type="Proteomes" id="UP001501461">
    <property type="component" value="Unassembled WGS sequence"/>
</dbReference>
<evidence type="ECO:0000313" key="2">
    <source>
        <dbReference type="EMBL" id="GAA2046104.1"/>
    </source>
</evidence>
<gene>
    <name evidence="2" type="ORF">GCM10009720_28760</name>
</gene>
<accession>A0ABN2V192</accession>
<proteinExistence type="predicted"/>